<comment type="caution">
    <text evidence="4">The sequence shown here is derived from an EMBL/GenBank/DDBJ whole genome shotgun (WGS) entry which is preliminary data.</text>
</comment>
<name>A0A1G1V2E5_9BACT</name>
<evidence type="ECO:0000313" key="5">
    <source>
        <dbReference type="Proteomes" id="UP000177967"/>
    </source>
</evidence>
<gene>
    <name evidence="4" type="ORF">A2782_03445</name>
</gene>
<dbReference type="Pfam" id="PF13439">
    <property type="entry name" value="Glyco_transf_4"/>
    <property type="match status" value="1"/>
</dbReference>
<evidence type="ECO:0000259" key="2">
    <source>
        <dbReference type="Pfam" id="PF00534"/>
    </source>
</evidence>
<dbReference type="GO" id="GO:0016757">
    <property type="term" value="F:glycosyltransferase activity"/>
    <property type="evidence" value="ECO:0007669"/>
    <property type="project" value="InterPro"/>
</dbReference>
<evidence type="ECO:0000313" key="4">
    <source>
        <dbReference type="EMBL" id="OGY09572.1"/>
    </source>
</evidence>
<dbReference type="GO" id="GO:0009103">
    <property type="term" value="P:lipopolysaccharide biosynthetic process"/>
    <property type="evidence" value="ECO:0007669"/>
    <property type="project" value="TreeGrafter"/>
</dbReference>
<organism evidence="4 5">
    <name type="scientific">Candidatus Blackburnbacteria bacterium RIFCSPHIGHO2_01_FULL_43_15b</name>
    <dbReference type="NCBI Taxonomy" id="1797513"/>
    <lineage>
        <taxon>Bacteria</taxon>
        <taxon>Candidatus Blackburniibacteriota</taxon>
    </lineage>
</organism>
<dbReference type="Pfam" id="PF00534">
    <property type="entry name" value="Glycos_transf_1"/>
    <property type="match status" value="1"/>
</dbReference>
<protein>
    <recommendedName>
        <fullName evidence="6">Glycosyl transferase family 1 domain-containing protein</fullName>
    </recommendedName>
</protein>
<dbReference type="SUPFAM" id="SSF53756">
    <property type="entry name" value="UDP-Glycosyltransferase/glycogen phosphorylase"/>
    <property type="match status" value="1"/>
</dbReference>
<dbReference type="PANTHER" id="PTHR46401:SF2">
    <property type="entry name" value="GLYCOSYLTRANSFERASE WBBK-RELATED"/>
    <property type="match status" value="1"/>
</dbReference>
<dbReference type="STRING" id="1797513.A2782_03445"/>
<dbReference type="Proteomes" id="UP000177967">
    <property type="component" value="Unassembled WGS sequence"/>
</dbReference>
<evidence type="ECO:0008006" key="6">
    <source>
        <dbReference type="Google" id="ProtNLM"/>
    </source>
</evidence>
<sequence>MAKIGIDCRLWGTGNTGIGRYTQELVENLQKIDHENEYILFCRQKDFEKIDIADWKKIVADIPHYSFLEQTALVQIFLRENLDLLHTPHFNVPILYPKPYIITIHDILWHKSYGTHSYGTNVTNLSAPFYWGKYAAYRVAVKFAVKKARKIIVPSHAVEKDIVGFFPKAKNKICVTYEGVSDLAKGGVIKNKAPYILYVGNLYPHKNIEMLVRALACYHILERGNKLIIACGRSIFLNKFQQFLGKEGVTDFVEVKSTVSDKELAGLYKNAQAFVFPTLSEGFGLPGLEAMSCETPVVCSDIPVLREIYGNAALYFNPRDPRDIAEKVQKVLEDKATRMNLVRAGGIQIKKYSWRKMAQQTLNVYKEVLGQ</sequence>
<dbReference type="EMBL" id="MHBW01000008">
    <property type="protein sequence ID" value="OGY09572.1"/>
    <property type="molecule type" value="Genomic_DNA"/>
</dbReference>
<proteinExistence type="predicted"/>
<feature type="domain" description="Glycosyltransferase subfamily 4-like N-terminal" evidence="3">
    <location>
        <begin position="17"/>
        <end position="180"/>
    </location>
</feature>
<feature type="domain" description="Glycosyl transferase family 1" evidence="2">
    <location>
        <begin position="188"/>
        <end position="344"/>
    </location>
</feature>
<dbReference type="Gene3D" id="3.40.50.2000">
    <property type="entry name" value="Glycogen Phosphorylase B"/>
    <property type="match status" value="2"/>
</dbReference>
<reference evidence="4 5" key="1">
    <citation type="journal article" date="2016" name="Nat. Commun.">
        <title>Thousands of microbial genomes shed light on interconnected biogeochemical processes in an aquifer system.</title>
        <authorList>
            <person name="Anantharaman K."/>
            <person name="Brown C.T."/>
            <person name="Hug L.A."/>
            <person name="Sharon I."/>
            <person name="Castelle C.J."/>
            <person name="Probst A.J."/>
            <person name="Thomas B.C."/>
            <person name="Singh A."/>
            <person name="Wilkins M.J."/>
            <person name="Karaoz U."/>
            <person name="Brodie E.L."/>
            <person name="Williams K.H."/>
            <person name="Hubbard S.S."/>
            <person name="Banfield J.F."/>
        </authorList>
    </citation>
    <scope>NUCLEOTIDE SEQUENCE [LARGE SCALE GENOMIC DNA]</scope>
</reference>
<evidence type="ECO:0000259" key="3">
    <source>
        <dbReference type="Pfam" id="PF13439"/>
    </source>
</evidence>
<dbReference type="CDD" id="cd03809">
    <property type="entry name" value="GT4_MtfB-like"/>
    <property type="match status" value="1"/>
</dbReference>
<dbReference type="InterPro" id="IPR028098">
    <property type="entry name" value="Glyco_trans_4-like_N"/>
</dbReference>
<accession>A0A1G1V2E5</accession>
<evidence type="ECO:0000256" key="1">
    <source>
        <dbReference type="ARBA" id="ARBA00022679"/>
    </source>
</evidence>
<dbReference type="PANTHER" id="PTHR46401">
    <property type="entry name" value="GLYCOSYLTRANSFERASE WBBK-RELATED"/>
    <property type="match status" value="1"/>
</dbReference>
<dbReference type="AlphaFoldDB" id="A0A1G1V2E5"/>
<keyword evidence="1" id="KW-0808">Transferase</keyword>
<dbReference type="InterPro" id="IPR001296">
    <property type="entry name" value="Glyco_trans_1"/>
</dbReference>